<organism evidence="8">
    <name type="scientific">candidate division WOR-3 bacterium</name>
    <dbReference type="NCBI Taxonomy" id="2052148"/>
    <lineage>
        <taxon>Bacteria</taxon>
        <taxon>Bacteria division WOR-3</taxon>
    </lineage>
</organism>
<keyword evidence="5" id="KW-0067">ATP-binding</keyword>
<dbReference type="GO" id="GO:0004326">
    <property type="term" value="F:tetrahydrofolylpolyglutamate synthase activity"/>
    <property type="evidence" value="ECO:0007669"/>
    <property type="project" value="InterPro"/>
</dbReference>
<evidence type="ECO:0000256" key="6">
    <source>
        <dbReference type="ARBA" id="ARBA00022842"/>
    </source>
</evidence>
<dbReference type="InterPro" id="IPR036615">
    <property type="entry name" value="Mur_ligase_C_dom_sf"/>
</dbReference>
<dbReference type="Gene3D" id="3.90.190.20">
    <property type="entry name" value="Mur ligase, C-terminal domain"/>
    <property type="match status" value="1"/>
</dbReference>
<keyword evidence="6" id="KW-0460">Magnesium</keyword>
<dbReference type="AlphaFoldDB" id="A0A7C0ZFH3"/>
<gene>
    <name evidence="8" type="ORF">ENF18_06385</name>
</gene>
<evidence type="ECO:0000313" key="8">
    <source>
        <dbReference type="EMBL" id="HDI83402.1"/>
    </source>
</evidence>
<proteinExistence type="inferred from homology"/>
<keyword evidence="3" id="KW-0479">Metal-binding</keyword>
<evidence type="ECO:0000256" key="5">
    <source>
        <dbReference type="ARBA" id="ARBA00022840"/>
    </source>
</evidence>
<dbReference type="Gene3D" id="3.40.1190.10">
    <property type="entry name" value="Mur-like, catalytic domain"/>
    <property type="match status" value="1"/>
</dbReference>
<dbReference type="PANTHER" id="PTHR11136">
    <property type="entry name" value="FOLYLPOLYGLUTAMATE SYNTHASE-RELATED"/>
    <property type="match status" value="1"/>
</dbReference>
<dbReference type="PANTHER" id="PTHR11136:SF0">
    <property type="entry name" value="DIHYDROFOLATE SYNTHETASE-RELATED"/>
    <property type="match status" value="1"/>
</dbReference>
<evidence type="ECO:0000256" key="1">
    <source>
        <dbReference type="ARBA" id="ARBA00008276"/>
    </source>
</evidence>
<comment type="caution">
    <text evidence="8">The sequence shown here is derived from an EMBL/GenBank/DDBJ whole genome shotgun (WGS) entry which is preliminary data.</text>
</comment>
<dbReference type="EMBL" id="DQWE01000301">
    <property type="protein sequence ID" value="HDI83402.1"/>
    <property type="molecule type" value="Genomic_DNA"/>
</dbReference>
<protein>
    <recommendedName>
        <fullName evidence="7">Mur ligase central domain-containing protein</fullName>
    </recommendedName>
</protein>
<evidence type="ECO:0000256" key="3">
    <source>
        <dbReference type="ARBA" id="ARBA00022723"/>
    </source>
</evidence>
<name>A0A7C0ZFH3_UNCW3</name>
<dbReference type="GO" id="GO:0008841">
    <property type="term" value="F:dihydrofolate synthase activity"/>
    <property type="evidence" value="ECO:0007669"/>
    <property type="project" value="TreeGrafter"/>
</dbReference>
<dbReference type="InterPro" id="IPR036565">
    <property type="entry name" value="Mur-like_cat_sf"/>
</dbReference>
<reference evidence="8" key="1">
    <citation type="journal article" date="2020" name="mSystems">
        <title>Genome- and Community-Level Interaction Insights into Carbon Utilization and Element Cycling Functions of Hydrothermarchaeota in Hydrothermal Sediment.</title>
        <authorList>
            <person name="Zhou Z."/>
            <person name="Liu Y."/>
            <person name="Xu W."/>
            <person name="Pan J."/>
            <person name="Luo Z.H."/>
            <person name="Li M."/>
        </authorList>
    </citation>
    <scope>NUCLEOTIDE SEQUENCE [LARGE SCALE GENOMIC DNA]</scope>
    <source>
        <strain evidence="8">HyVt-102</strain>
    </source>
</reference>
<dbReference type="PROSITE" id="PS01012">
    <property type="entry name" value="FOLYLPOLYGLU_SYNT_2"/>
    <property type="match status" value="1"/>
</dbReference>
<dbReference type="InterPro" id="IPR018109">
    <property type="entry name" value="Folylpolyglutamate_synth_CS"/>
</dbReference>
<feature type="domain" description="Mur ligase central" evidence="7">
    <location>
        <begin position="50"/>
        <end position="263"/>
    </location>
</feature>
<evidence type="ECO:0000256" key="4">
    <source>
        <dbReference type="ARBA" id="ARBA00022741"/>
    </source>
</evidence>
<sequence length="341" mass="39113">MDYNEAKEFLNRLLDRERAVRPSYPDSLDEYREFLRRMGDPHRGLKSILVAGTKGKGSTAFFLYEILRKLGFKTGLYTSPHLVEVRERVRFNGRCISGRDFGRIVGKIAPHVESVGFRSVFETLTTLAFFYFRERETDYSVFEVGLGGRLDATNVVSPCVSVLTDISYDHTHVLGKRLRDITREKLGITRKNVPLVSQAQSPMVRRYVREFFHGDVFFVGKDEKVEIESISMDGVKFIYRGEEFFIPIPGAYQAMNAATAIEVVIRMGLDFDYKNVKSALKKAFWPGRFHIISKNPLIVLDGAHNLKSTKVLVDNWERVTGESPVILFTARKRKPLKRMLL</sequence>
<accession>A0A7C0ZFH3</accession>
<dbReference type="SUPFAM" id="SSF53244">
    <property type="entry name" value="MurD-like peptide ligases, peptide-binding domain"/>
    <property type="match status" value="1"/>
</dbReference>
<evidence type="ECO:0000259" key="7">
    <source>
        <dbReference type="Pfam" id="PF08245"/>
    </source>
</evidence>
<dbReference type="InterPro" id="IPR001645">
    <property type="entry name" value="Folylpolyglutamate_synth"/>
</dbReference>
<evidence type="ECO:0000256" key="2">
    <source>
        <dbReference type="ARBA" id="ARBA00022598"/>
    </source>
</evidence>
<comment type="similarity">
    <text evidence="1">Belongs to the folylpolyglutamate synthase family.</text>
</comment>
<dbReference type="SUPFAM" id="SSF53623">
    <property type="entry name" value="MurD-like peptide ligases, catalytic domain"/>
    <property type="match status" value="1"/>
</dbReference>
<dbReference type="GO" id="GO:0005524">
    <property type="term" value="F:ATP binding"/>
    <property type="evidence" value="ECO:0007669"/>
    <property type="project" value="UniProtKB-KW"/>
</dbReference>
<dbReference type="Proteomes" id="UP000885847">
    <property type="component" value="Unassembled WGS sequence"/>
</dbReference>
<dbReference type="Pfam" id="PF08245">
    <property type="entry name" value="Mur_ligase_M"/>
    <property type="match status" value="1"/>
</dbReference>
<dbReference type="NCBIfam" id="TIGR01499">
    <property type="entry name" value="folC"/>
    <property type="match status" value="1"/>
</dbReference>
<keyword evidence="4" id="KW-0547">Nucleotide-binding</keyword>
<dbReference type="GO" id="GO:0005737">
    <property type="term" value="C:cytoplasm"/>
    <property type="evidence" value="ECO:0007669"/>
    <property type="project" value="TreeGrafter"/>
</dbReference>
<dbReference type="InterPro" id="IPR013221">
    <property type="entry name" value="Mur_ligase_cen"/>
</dbReference>
<dbReference type="GO" id="GO:0046872">
    <property type="term" value="F:metal ion binding"/>
    <property type="evidence" value="ECO:0007669"/>
    <property type="project" value="UniProtKB-KW"/>
</dbReference>
<keyword evidence="2" id="KW-0436">Ligase</keyword>